<dbReference type="SUPFAM" id="SSF64288">
    <property type="entry name" value="Chorismate lyase-like"/>
    <property type="match status" value="1"/>
</dbReference>
<dbReference type="GO" id="GO:0005829">
    <property type="term" value="C:cytosol"/>
    <property type="evidence" value="ECO:0007669"/>
    <property type="project" value="TreeGrafter"/>
</dbReference>
<dbReference type="Gene3D" id="3.40.1410.10">
    <property type="entry name" value="Chorismate lyase-like"/>
    <property type="match status" value="1"/>
</dbReference>
<comment type="similarity">
    <text evidence="4">Belongs to the UbiC family.</text>
</comment>
<feature type="binding site" evidence="4">
    <location>
        <position position="197"/>
    </location>
    <ligand>
        <name>substrate</name>
    </ligand>
</feature>
<name>A0A0B4XUN2_9GAMM</name>
<reference evidence="5 6" key="1">
    <citation type="journal article" date="2012" name="J. Bacteriol.">
        <title>Genome sequence of an alkane-degrading bacterium, Alcanivorax pacificus type strain W11-5, isolated from deep sea sediment.</title>
        <authorList>
            <person name="Lai Q."/>
            <person name="Shao Z."/>
        </authorList>
    </citation>
    <scope>NUCLEOTIDE SEQUENCE [LARGE SCALE GENOMIC DNA]</scope>
    <source>
        <strain evidence="5 6">W11-5</strain>
    </source>
</reference>
<comment type="caution">
    <text evidence="4">Lacks conserved residue(s) required for the propagation of feature annotation.</text>
</comment>
<keyword evidence="1 4" id="KW-0963">Cytoplasm</keyword>
<dbReference type="PANTHER" id="PTHR38683:SF1">
    <property type="entry name" value="CHORISMATE PYRUVATE-LYASE"/>
    <property type="match status" value="1"/>
</dbReference>
<keyword evidence="2 4" id="KW-0831">Ubiquinone biosynthesis</keyword>
<evidence type="ECO:0000256" key="3">
    <source>
        <dbReference type="ARBA" id="ARBA00023239"/>
    </source>
</evidence>
<dbReference type="GO" id="GO:0042866">
    <property type="term" value="P:pyruvate biosynthetic process"/>
    <property type="evidence" value="ECO:0007669"/>
    <property type="project" value="UniProtKB-UniRule"/>
</dbReference>
<dbReference type="HOGENOM" id="CLU_096824_3_1_6"/>
<evidence type="ECO:0000256" key="4">
    <source>
        <dbReference type="HAMAP-Rule" id="MF_01632"/>
    </source>
</evidence>
<dbReference type="GO" id="GO:0008813">
    <property type="term" value="F:chorismate lyase activity"/>
    <property type="evidence" value="ECO:0007669"/>
    <property type="project" value="UniProtKB-UniRule"/>
</dbReference>
<proteinExistence type="inferred from homology"/>
<evidence type="ECO:0000313" key="6">
    <source>
        <dbReference type="Proteomes" id="UP000006764"/>
    </source>
</evidence>
<dbReference type="InterPro" id="IPR007440">
    <property type="entry name" value="Chorismate--pyruvate_lyase"/>
</dbReference>
<comment type="function">
    <text evidence="4">Removes the pyruvyl group from chorismate, with concomitant aromatization of the ring, to provide 4-hydroxybenzoate (4HB) for the ubiquinone pathway.</text>
</comment>
<dbReference type="EMBL" id="CP004387">
    <property type="protein sequence ID" value="AJD49957.1"/>
    <property type="molecule type" value="Genomic_DNA"/>
</dbReference>
<comment type="subcellular location">
    <subcellularLocation>
        <location evidence="4">Cytoplasm</location>
    </subcellularLocation>
</comment>
<feature type="binding site" evidence="4">
    <location>
        <position position="107"/>
    </location>
    <ligand>
        <name>substrate</name>
    </ligand>
</feature>
<dbReference type="AlphaFoldDB" id="A0A0B4XUN2"/>
<evidence type="ECO:0000256" key="1">
    <source>
        <dbReference type="ARBA" id="ARBA00022490"/>
    </source>
</evidence>
<dbReference type="KEGG" id="apac:S7S_17725"/>
<keyword evidence="6" id="KW-1185">Reference proteome</keyword>
<dbReference type="InterPro" id="IPR028978">
    <property type="entry name" value="Chorismate_lyase_/UTRA_dom_sf"/>
</dbReference>
<evidence type="ECO:0000256" key="2">
    <source>
        <dbReference type="ARBA" id="ARBA00022688"/>
    </source>
</evidence>
<dbReference type="Proteomes" id="UP000006764">
    <property type="component" value="Chromosome"/>
</dbReference>
<comment type="pathway">
    <text evidence="4">Cofactor biosynthesis; ubiquinone biosynthesis.</text>
</comment>
<dbReference type="Pfam" id="PF04345">
    <property type="entry name" value="Chor_lyase"/>
    <property type="match status" value="1"/>
</dbReference>
<keyword evidence="3 4" id="KW-0456">Lyase</keyword>
<dbReference type="PANTHER" id="PTHR38683">
    <property type="entry name" value="CHORISMATE PYRUVATE-LYASE"/>
    <property type="match status" value="1"/>
</dbReference>
<accession>A0A0B4XUN2</accession>
<protein>
    <recommendedName>
        <fullName evidence="4">Probable chorismate pyruvate-lyase</fullName>
        <shortName evidence="4">CL</shortName>
        <shortName evidence="4">CPL</shortName>
        <ecNumber evidence="4">4.1.3.40</ecNumber>
    </recommendedName>
</protein>
<dbReference type="OrthoDB" id="9789493at2"/>
<comment type="catalytic activity">
    <reaction evidence="4">
        <text>chorismate = 4-hydroxybenzoate + pyruvate</text>
        <dbReference type="Rhea" id="RHEA:16505"/>
        <dbReference type="ChEBI" id="CHEBI:15361"/>
        <dbReference type="ChEBI" id="CHEBI:17879"/>
        <dbReference type="ChEBI" id="CHEBI:29748"/>
        <dbReference type="EC" id="4.1.3.40"/>
    </reaction>
</comment>
<organism evidence="5 6">
    <name type="scientific">Isoalcanivorax pacificus W11-5</name>
    <dbReference type="NCBI Taxonomy" id="391936"/>
    <lineage>
        <taxon>Bacteria</taxon>
        <taxon>Pseudomonadati</taxon>
        <taxon>Pseudomonadota</taxon>
        <taxon>Gammaproteobacteria</taxon>
        <taxon>Oceanospirillales</taxon>
        <taxon>Alcanivoracaceae</taxon>
        <taxon>Isoalcanivorax</taxon>
    </lineage>
</organism>
<dbReference type="EC" id="4.1.3.40" evidence="4"/>
<sequence length="219" mass="24435">MRRRFLAKTGTLAHSARGILQPAGASSVKQPFYPSPILPAQCHWQPLGRQPLPPVIGDWIADSGSLTRRLRQHGRFAVQPLRQLITRPTATELRLAGQRPRQHALLREVLLTLDGEPVVFARSMLPLRSLRGANRVLGHMARRSLGLELFKPPQATRRAVWVTCLDGARLPVPGLHGPVWGRESLFEKRGQPCLVAEFFLPALWARPDVAGGMPSHHRR</sequence>
<dbReference type="STRING" id="391936.S7S_17725"/>
<evidence type="ECO:0000313" key="5">
    <source>
        <dbReference type="EMBL" id="AJD49957.1"/>
    </source>
</evidence>
<keyword evidence="4" id="KW-0670">Pyruvate</keyword>
<dbReference type="HAMAP" id="MF_01632">
    <property type="entry name" value="UbiC"/>
    <property type="match status" value="1"/>
</dbReference>
<feature type="binding site" evidence="4">
    <location>
        <position position="145"/>
    </location>
    <ligand>
        <name>substrate</name>
    </ligand>
</feature>
<dbReference type="GO" id="GO:0006744">
    <property type="term" value="P:ubiquinone biosynthetic process"/>
    <property type="evidence" value="ECO:0007669"/>
    <property type="project" value="UniProtKB-UniRule"/>
</dbReference>
<dbReference type="UniPathway" id="UPA00232"/>
<gene>
    <name evidence="4" type="primary">ubiC</name>
    <name evidence="5" type="ORF">S7S_17725</name>
</gene>